<comment type="caution">
    <text evidence="1">The sequence shown here is derived from an EMBL/GenBank/DDBJ whole genome shotgun (WGS) entry which is preliminary data.</text>
</comment>
<name>A0ABD1DYN4_CULPP</name>
<protein>
    <submittedName>
        <fullName evidence="1">Uncharacterized protein</fullName>
    </submittedName>
</protein>
<evidence type="ECO:0000313" key="2">
    <source>
        <dbReference type="Proteomes" id="UP001562425"/>
    </source>
</evidence>
<gene>
    <name evidence="1" type="ORF">pipiens_018821</name>
</gene>
<reference evidence="1 2" key="1">
    <citation type="submission" date="2024-05" db="EMBL/GenBank/DDBJ databases">
        <title>Culex pipiens pipiens assembly and annotation.</title>
        <authorList>
            <person name="Alout H."/>
            <person name="Durand T."/>
        </authorList>
    </citation>
    <scope>NUCLEOTIDE SEQUENCE [LARGE SCALE GENOMIC DNA]</scope>
    <source>
        <strain evidence="1">HA-2024</strain>
        <tissue evidence="1">Whole body</tissue>
    </source>
</reference>
<organism evidence="1 2">
    <name type="scientific">Culex pipiens pipiens</name>
    <name type="common">Northern house mosquito</name>
    <dbReference type="NCBI Taxonomy" id="38569"/>
    <lineage>
        <taxon>Eukaryota</taxon>
        <taxon>Metazoa</taxon>
        <taxon>Ecdysozoa</taxon>
        <taxon>Arthropoda</taxon>
        <taxon>Hexapoda</taxon>
        <taxon>Insecta</taxon>
        <taxon>Pterygota</taxon>
        <taxon>Neoptera</taxon>
        <taxon>Endopterygota</taxon>
        <taxon>Diptera</taxon>
        <taxon>Nematocera</taxon>
        <taxon>Culicoidea</taxon>
        <taxon>Culicidae</taxon>
        <taxon>Culicinae</taxon>
        <taxon>Culicini</taxon>
        <taxon>Culex</taxon>
        <taxon>Culex</taxon>
    </lineage>
</organism>
<feature type="non-terminal residue" evidence="1">
    <location>
        <position position="1"/>
    </location>
</feature>
<proteinExistence type="predicted"/>
<evidence type="ECO:0000313" key="1">
    <source>
        <dbReference type="EMBL" id="KAL1404563.1"/>
    </source>
</evidence>
<accession>A0ABD1DYN4</accession>
<keyword evidence="2" id="KW-1185">Reference proteome</keyword>
<dbReference type="EMBL" id="JBEHCU010000258">
    <property type="protein sequence ID" value="KAL1404563.1"/>
    <property type="molecule type" value="Genomic_DNA"/>
</dbReference>
<dbReference type="AlphaFoldDB" id="A0ABD1DYN4"/>
<dbReference type="Proteomes" id="UP001562425">
    <property type="component" value="Unassembled WGS sequence"/>
</dbReference>
<sequence>FWRILYPHGQTTCTVANALNVTFFGNSPPLPVLLEDPPPAPRGELDLMTGLSGGRGFAVSRPAEVARSRSFWEMPLPVPPPPVKDDDLFDGAINWGKAVGVMYL</sequence>